<feature type="domain" description="Glycine dehydrogenase C-terminal" evidence="9">
    <location>
        <begin position="824"/>
        <end position="944"/>
    </location>
</feature>
<dbReference type="SUPFAM" id="SSF53383">
    <property type="entry name" value="PLP-dependent transferases"/>
    <property type="match status" value="2"/>
</dbReference>
<dbReference type="EC" id="1.4.4.2" evidence="7"/>
<proteinExistence type="inferred from homology"/>
<protein>
    <recommendedName>
        <fullName evidence="7">Glycine cleavage system P protein</fullName>
        <ecNumber evidence="7">1.4.4.2</ecNumber>
    </recommendedName>
</protein>
<reference evidence="10 11" key="1">
    <citation type="submission" date="2015-04" db="EMBL/GenBank/DDBJ databases">
        <title>Complete genome sequence of Schizopora paradoxa KUC8140, a cosmopolitan wood degrader in East Asia.</title>
        <authorList>
            <consortium name="DOE Joint Genome Institute"/>
            <person name="Min B."/>
            <person name="Park H."/>
            <person name="Jang Y."/>
            <person name="Kim J.-J."/>
            <person name="Kim K.H."/>
            <person name="Pangilinan J."/>
            <person name="Lipzen A."/>
            <person name="Riley R."/>
            <person name="Grigoriev I.V."/>
            <person name="Spatafora J.W."/>
            <person name="Choi I.-G."/>
        </authorList>
    </citation>
    <scope>NUCLEOTIDE SEQUENCE [LARGE SCALE GENOMIC DNA]</scope>
    <source>
        <strain evidence="10 11">KUC8140</strain>
    </source>
</reference>
<organism evidence="10 11">
    <name type="scientific">Schizopora paradoxa</name>
    <dbReference type="NCBI Taxonomy" id="27342"/>
    <lineage>
        <taxon>Eukaryota</taxon>
        <taxon>Fungi</taxon>
        <taxon>Dikarya</taxon>
        <taxon>Basidiomycota</taxon>
        <taxon>Agaricomycotina</taxon>
        <taxon>Agaricomycetes</taxon>
        <taxon>Hymenochaetales</taxon>
        <taxon>Schizoporaceae</taxon>
        <taxon>Schizopora</taxon>
    </lineage>
</organism>
<feature type="domain" description="Glycine cleavage system P-protein N-terminal" evidence="8">
    <location>
        <begin position="503"/>
        <end position="778"/>
    </location>
</feature>
<dbReference type="InParanoid" id="A0A0H2RWE4"/>
<dbReference type="InterPro" id="IPR003437">
    <property type="entry name" value="GcvP"/>
</dbReference>
<dbReference type="Pfam" id="PF02347">
    <property type="entry name" value="GDC-P"/>
    <property type="match status" value="2"/>
</dbReference>
<keyword evidence="4 7" id="KW-0560">Oxidoreductase</keyword>
<evidence type="ECO:0000313" key="10">
    <source>
        <dbReference type="EMBL" id="KLO13758.1"/>
    </source>
</evidence>
<evidence type="ECO:0000256" key="1">
    <source>
        <dbReference type="ARBA" id="ARBA00001933"/>
    </source>
</evidence>
<comment type="function">
    <text evidence="7">The glycine cleavage system catalyzes the degradation of glycine.</text>
</comment>
<evidence type="ECO:0000256" key="5">
    <source>
        <dbReference type="ARBA" id="ARBA00049026"/>
    </source>
</evidence>
<dbReference type="PANTHER" id="PTHR11773:SF1">
    <property type="entry name" value="GLYCINE DEHYDROGENASE (DECARBOXYLATING), MITOCHONDRIAL"/>
    <property type="match status" value="1"/>
</dbReference>
<dbReference type="FunCoup" id="A0A0H2RWE4">
    <property type="interactions" value="253"/>
</dbReference>
<dbReference type="InterPro" id="IPR049316">
    <property type="entry name" value="GDC-P_C"/>
</dbReference>
<evidence type="ECO:0000256" key="4">
    <source>
        <dbReference type="ARBA" id="ARBA00023002"/>
    </source>
</evidence>
<dbReference type="InterPro" id="IPR015424">
    <property type="entry name" value="PyrdxlP-dep_Trfase"/>
</dbReference>
<dbReference type="FunFam" id="3.40.640.10:FF:000007">
    <property type="entry name" value="glycine dehydrogenase (Decarboxylating), mitochondrial"/>
    <property type="match status" value="1"/>
</dbReference>
<dbReference type="GO" id="GO:0004375">
    <property type="term" value="F:glycine dehydrogenase (decarboxylating) activity"/>
    <property type="evidence" value="ECO:0007669"/>
    <property type="project" value="UniProtKB-UniRule"/>
</dbReference>
<gene>
    <name evidence="10" type="ORF">SCHPADRAFT_852045</name>
</gene>
<name>A0A0H2RWE4_9AGAM</name>
<comment type="catalytic activity">
    <reaction evidence="5 7">
        <text>N(6)-[(R)-lipoyl]-L-lysyl-[glycine-cleavage complex H protein] + glycine + H(+) = N(6)-[(R)-S(8)-aminomethyldihydrolipoyl]-L-lysyl-[glycine-cleavage complex H protein] + CO2</text>
        <dbReference type="Rhea" id="RHEA:24304"/>
        <dbReference type="Rhea" id="RHEA-COMP:10494"/>
        <dbReference type="Rhea" id="RHEA-COMP:10495"/>
        <dbReference type="ChEBI" id="CHEBI:15378"/>
        <dbReference type="ChEBI" id="CHEBI:16526"/>
        <dbReference type="ChEBI" id="CHEBI:57305"/>
        <dbReference type="ChEBI" id="CHEBI:83099"/>
        <dbReference type="ChEBI" id="CHEBI:83143"/>
        <dbReference type="EC" id="1.4.4.2"/>
    </reaction>
</comment>
<dbReference type="STRING" id="27342.A0A0H2RWE4"/>
<keyword evidence="7" id="KW-0809">Transit peptide</keyword>
<dbReference type="GO" id="GO:0005739">
    <property type="term" value="C:mitochondrion"/>
    <property type="evidence" value="ECO:0007669"/>
    <property type="project" value="UniProtKB-SubCell"/>
</dbReference>
<comment type="subunit">
    <text evidence="7">The glycine cleavage system is composed of four proteins: P, T, L and H.</text>
</comment>
<sequence length="1007" mass="109779">MWSSARSCLRSTRSSLHSAVLLKNRNGTRRLATATEKSLFKPLDTFSDRHIGPNDAEVQHMLNSIGYESMERFVDASVPPSIRLKEAAVDNAAIQPLSESELFGRAKAFAESNKPFKSYIGMGYHNAVVPPVILRNVIENPAWYTQYTPYQPEIAQGRLESLVNFQTMVMSLTSMHVANASLLDEGTAAAEGMAMAFVAGNQRKKTFLVDSGVLPQTISVLRTRAKGFGIKLVIKDFFEGIKDEAIRSDLCGVLLQYPDVNGHVKNYTQLAEEVHSASALVICATDLLALTSLKPPGEWGADIVLGNSARFGVPVGYGGPHAAFFACSQRLQRKMPGRLIGRSRDATGKPAYRLALQTREQHIRREKATSNICTAQALLANMAAMYAVYHGPSGLRQIANKVHGFTKVLKSQVEAFGYDVENQCFFDTLTIDTGIVEGSASAVHRVAREAHINLRHIDDIRVGITLDESMSAEDLVRLINVFASAVSANAVSLSSLQPPPASNTTIPEDIQRTTPFLHHPVFNTHHSETEMLRYIHHLQNKDLSLVHAMIPLGSCTMKLNSTSSMIPLTWPEFGGVHPFAPVDQVKGYLEMIKELEIDLCKITGFEACSLQPNSGASGEYAGLSVIRKYHESQGEANRKICLIPVSAHGTNPASAVMAGLKVVSVKVLSNGALDLEDLRSKAETHKDNLAAFMITYPSTFGVFEDGVQEACKIIHDNGGQVYLDGANLNAQIGLTNPATCGGDVCHLNLHKTFAIPHGGGGPGVGPICVAKHLAPFLPTHDIIATGGSKGIDAVSSAPFGSASILLISWAYIKMLGGKGLADSSKVALLNANYIAHRLAGHYSVKFTNGNGRVAHELLIDLADFDKKADLKVMDFAKRLQDYGFHPPTCSWPISTAMLIEPTESESLDEIDRFCDAMIEIRKEAQEVIDGTQPKDNNLLKNAPHPIPVVTLSEEEWNRPYSRQRAAYPLSYLLEKKFWPTVTRIDDAYGDLNLICDCPSVEETESMP</sequence>
<evidence type="ECO:0000259" key="8">
    <source>
        <dbReference type="Pfam" id="PF02347"/>
    </source>
</evidence>
<dbReference type="FunFam" id="3.90.1150.10:FF:000097">
    <property type="entry name" value="Glycine cleavage system P protein"/>
    <property type="match status" value="1"/>
</dbReference>
<dbReference type="Gene3D" id="3.40.640.10">
    <property type="entry name" value="Type I PLP-dependent aspartate aminotransferase-like (Major domain)"/>
    <property type="match status" value="2"/>
</dbReference>
<dbReference type="NCBIfam" id="NF003346">
    <property type="entry name" value="PRK04366.1"/>
    <property type="match status" value="1"/>
</dbReference>
<keyword evidence="7" id="KW-0496">Mitochondrion</keyword>
<dbReference type="PANTHER" id="PTHR11773">
    <property type="entry name" value="GLYCINE DEHYDROGENASE, DECARBOXYLATING"/>
    <property type="match status" value="1"/>
</dbReference>
<dbReference type="GO" id="GO:0016594">
    <property type="term" value="F:glycine binding"/>
    <property type="evidence" value="ECO:0007669"/>
    <property type="project" value="TreeGrafter"/>
</dbReference>
<dbReference type="NCBIfam" id="TIGR00461">
    <property type="entry name" value="gcvP"/>
    <property type="match status" value="1"/>
</dbReference>
<evidence type="ECO:0000259" key="9">
    <source>
        <dbReference type="Pfam" id="PF21478"/>
    </source>
</evidence>
<dbReference type="InterPro" id="IPR015422">
    <property type="entry name" value="PyrdxlP-dep_Trfase_small"/>
</dbReference>
<feature type="domain" description="Glycine cleavage system P-protein N-terminal" evidence="8">
    <location>
        <begin position="48"/>
        <end position="482"/>
    </location>
</feature>
<dbReference type="Proteomes" id="UP000053477">
    <property type="component" value="Unassembled WGS sequence"/>
</dbReference>
<dbReference type="CDD" id="cd00613">
    <property type="entry name" value="GDC-P"/>
    <property type="match status" value="2"/>
</dbReference>
<evidence type="ECO:0000256" key="7">
    <source>
        <dbReference type="RuleBase" id="RU364056"/>
    </source>
</evidence>
<dbReference type="InterPro" id="IPR049315">
    <property type="entry name" value="GDC-P_N"/>
</dbReference>
<comment type="cofactor">
    <cofactor evidence="1 6 7">
        <name>pyridoxal 5'-phosphate</name>
        <dbReference type="ChEBI" id="CHEBI:597326"/>
    </cofactor>
</comment>
<dbReference type="InterPro" id="IPR020581">
    <property type="entry name" value="GDC_P"/>
</dbReference>
<dbReference type="EMBL" id="KQ085954">
    <property type="protein sequence ID" value="KLO13758.1"/>
    <property type="molecule type" value="Genomic_DNA"/>
</dbReference>
<comment type="similarity">
    <text evidence="2 7">Belongs to the GcvP family.</text>
</comment>
<feature type="modified residue" description="N6-(pyridoxal phosphate)lysine" evidence="6">
    <location>
        <position position="751"/>
    </location>
</feature>
<comment type="subcellular location">
    <subcellularLocation>
        <location evidence="7">Mitochondrion</location>
    </subcellularLocation>
</comment>
<dbReference type="GO" id="GO:0005960">
    <property type="term" value="C:glycine cleavage complex"/>
    <property type="evidence" value="ECO:0007669"/>
    <property type="project" value="TreeGrafter"/>
</dbReference>
<accession>A0A0H2RWE4</accession>
<dbReference type="Gene3D" id="3.90.1150.10">
    <property type="entry name" value="Aspartate Aminotransferase, domain 1"/>
    <property type="match status" value="2"/>
</dbReference>
<keyword evidence="11" id="KW-1185">Reference proteome</keyword>
<dbReference type="FunFam" id="3.40.640.10:FF:000005">
    <property type="entry name" value="Glycine dehydrogenase (decarboxylating), mitochondrial"/>
    <property type="match status" value="1"/>
</dbReference>
<evidence type="ECO:0000256" key="2">
    <source>
        <dbReference type="ARBA" id="ARBA00010756"/>
    </source>
</evidence>
<dbReference type="GO" id="GO:0019464">
    <property type="term" value="P:glycine decarboxylation via glycine cleavage system"/>
    <property type="evidence" value="ECO:0007669"/>
    <property type="project" value="TreeGrafter"/>
</dbReference>
<evidence type="ECO:0000256" key="3">
    <source>
        <dbReference type="ARBA" id="ARBA00022898"/>
    </source>
</evidence>
<dbReference type="InterPro" id="IPR015421">
    <property type="entry name" value="PyrdxlP-dep_Trfase_major"/>
</dbReference>
<dbReference type="Pfam" id="PF21478">
    <property type="entry name" value="GcvP2_C"/>
    <property type="match status" value="1"/>
</dbReference>
<dbReference type="GO" id="GO:0030170">
    <property type="term" value="F:pyridoxal phosphate binding"/>
    <property type="evidence" value="ECO:0007669"/>
    <property type="project" value="TreeGrafter"/>
</dbReference>
<evidence type="ECO:0000313" key="11">
    <source>
        <dbReference type="Proteomes" id="UP000053477"/>
    </source>
</evidence>
<keyword evidence="3 6" id="KW-0663">Pyridoxal phosphate</keyword>
<dbReference type="OrthoDB" id="6537869at2759"/>
<evidence type="ECO:0000256" key="6">
    <source>
        <dbReference type="PIRSR" id="PIRSR603437-50"/>
    </source>
</evidence>
<dbReference type="AlphaFoldDB" id="A0A0H2RWE4"/>